<organism evidence="1 2">
    <name type="scientific">Sistotremastrum niveocremeum HHB9708</name>
    <dbReference type="NCBI Taxonomy" id="1314777"/>
    <lineage>
        <taxon>Eukaryota</taxon>
        <taxon>Fungi</taxon>
        <taxon>Dikarya</taxon>
        <taxon>Basidiomycota</taxon>
        <taxon>Agaricomycotina</taxon>
        <taxon>Agaricomycetes</taxon>
        <taxon>Sistotremastrales</taxon>
        <taxon>Sistotremastraceae</taxon>
        <taxon>Sertulicium</taxon>
        <taxon>Sertulicium niveocremeum</taxon>
    </lineage>
</organism>
<protein>
    <submittedName>
        <fullName evidence="1">Uncharacterized protein</fullName>
    </submittedName>
</protein>
<proteinExistence type="predicted"/>
<dbReference type="Proteomes" id="UP000076722">
    <property type="component" value="Unassembled WGS sequence"/>
</dbReference>
<accession>A0A164TC86</accession>
<gene>
    <name evidence="1" type="ORF">SISNIDRAFT_467093</name>
</gene>
<evidence type="ECO:0000313" key="2">
    <source>
        <dbReference type="Proteomes" id="UP000076722"/>
    </source>
</evidence>
<reference evidence="1 2" key="1">
    <citation type="journal article" date="2016" name="Mol. Biol. Evol.">
        <title>Comparative Genomics of Early-Diverging Mushroom-Forming Fungi Provides Insights into the Origins of Lignocellulose Decay Capabilities.</title>
        <authorList>
            <person name="Nagy L.G."/>
            <person name="Riley R."/>
            <person name="Tritt A."/>
            <person name="Adam C."/>
            <person name="Daum C."/>
            <person name="Floudas D."/>
            <person name="Sun H."/>
            <person name="Yadav J.S."/>
            <person name="Pangilinan J."/>
            <person name="Larsson K.H."/>
            <person name="Matsuura K."/>
            <person name="Barry K."/>
            <person name="Labutti K."/>
            <person name="Kuo R."/>
            <person name="Ohm R.A."/>
            <person name="Bhattacharya S.S."/>
            <person name="Shirouzu T."/>
            <person name="Yoshinaga Y."/>
            <person name="Martin F.M."/>
            <person name="Grigoriev I.V."/>
            <person name="Hibbett D.S."/>
        </authorList>
    </citation>
    <scope>NUCLEOTIDE SEQUENCE [LARGE SCALE GENOMIC DNA]</scope>
    <source>
        <strain evidence="1 2">HHB9708</strain>
    </source>
</reference>
<keyword evidence="2" id="KW-1185">Reference proteome</keyword>
<dbReference type="AlphaFoldDB" id="A0A164TC86"/>
<dbReference type="EMBL" id="KV419411">
    <property type="protein sequence ID" value="KZS92248.1"/>
    <property type="molecule type" value="Genomic_DNA"/>
</dbReference>
<evidence type="ECO:0000313" key="1">
    <source>
        <dbReference type="EMBL" id="KZS92248.1"/>
    </source>
</evidence>
<sequence length="183" mass="20505">MKNHERIARNSDGGRLMSVAPSKFAGSFEEETNGDVTRFERPKADALQQQFGRNPAVEALENRLGQPLGLANTGRYPESFSIPEFLREGEPPREASFSRVVPATSTPHRSASIALNQQATEESEIRKYLTNDRTIQHTPVVQQLNLAHWQIELLQQPGLRIRHQVELSILIVRVETAESQALG</sequence>
<name>A0A164TC86_9AGAM</name>